<evidence type="ECO:0000313" key="1">
    <source>
        <dbReference type="EMBL" id="GII52154.1"/>
    </source>
</evidence>
<dbReference type="Proteomes" id="UP000605992">
    <property type="component" value="Unassembled WGS sequence"/>
</dbReference>
<protein>
    <submittedName>
        <fullName evidence="1">Uncharacterized protein</fullName>
    </submittedName>
</protein>
<name>A0A8J3V142_9ACTN</name>
<dbReference type="AlphaFoldDB" id="A0A8J3V142"/>
<accession>A0A8J3V142</accession>
<proteinExistence type="predicted"/>
<gene>
    <name evidence="1" type="ORF">Pth03_05430</name>
</gene>
<comment type="caution">
    <text evidence="1">The sequence shown here is derived from an EMBL/GenBank/DDBJ whole genome shotgun (WGS) entry which is preliminary data.</text>
</comment>
<evidence type="ECO:0000313" key="2">
    <source>
        <dbReference type="Proteomes" id="UP000605992"/>
    </source>
</evidence>
<keyword evidence="2" id="KW-1185">Reference proteome</keyword>
<reference evidence="1" key="1">
    <citation type="submission" date="2021-01" db="EMBL/GenBank/DDBJ databases">
        <title>Whole genome shotgun sequence of Planotetraspora thailandica NBRC 104271.</title>
        <authorList>
            <person name="Komaki H."/>
            <person name="Tamura T."/>
        </authorList>
    </citation>
    <scope>NUCLEOTIDE SEQUENCE</scope>
    <source>
        <strain evidence="1">NBRC 104271</strain>
    </source>
</reference>
<organism evidence="1 2">
    <name type="scientific">Planotetraspora thailandica</name>
    <dbReference type="NCBI Taxonomy" id="487172"/>
    <lineage>
        <taxon>Bacteria</taxon>
        <taxon>Bacillati</taxon>
        <taxon>Actinomycetota</taxon>
        <taxon>Actinomycetes</taxon>
        <taxon>Streptosporangiales</taxon>
        <taxon>Streptosporangiaceae</taxon>
        <taxon>Planotetraspora</taxon>
    </lineage>
</organism>
<dbReference type="EMBL" id="BOOR01000004">
    <property type="protein sequence ID" value="GII52154.1"/>
    <property type="molecule type" value="Genomic_DNA"/>
</dbReference>
<sequence>MDGGDDQFVRLRRAQRVAGLHSLIWFDGSETGEITATGDMRDKSLYDHQPCGADDPRFTINGRKIPYRTALPQGRIRTIAVISLHR</sequence>